<sequence length="91" mass="10559">CYLTWHKRKLSFPHFRLTQEMSPTEGPSHKIGSPIFKRNPDITKARGTKSEQLLRIDDHDFTMRPGFGGKKVNLLDLYVCHAEKLIDCDVF</sequence>
<dbReference type="EMBL" id="JAHRIM010017713">
    <property type="protein sequence ID" value="MEQ2262012.1"/>
    <property type="molecule type" value="Genomic_DNA"/>
</dbReference>
<evidence type="ECO:0000313" key="2">
    <source>
        <dbReference type="Proteomes" id="UP001444071"/>
    </source>
</evidence>
<keyword evidence="2" id="KW-1185">Reference proteome</keyword>
<name>A0ABV0W0J2_9TELE</name>
<proteinExistence type="predicted"/>
<feature type="non-terminal residue" evidence="1">
    <location>
        <position position="1"/>
    </location>
</feature>
<protein>
    <submittedName>
        <fullName evidence="1">Uncharacterized protein</fullName>
    </submittedName>
</protein>
<reference evidence="1 2" key="1">
    <citation type="submission" date="2021-06" db="EMBL/GenBank/DDBJ databases">
        <authorList>
            <person name="Palmer J.M."/>
        </authorList>
    </citation>
    <scope>NUCLEOTIDE SEQUENCE [LARGE SCALE GENOMIC DNA]</scope>
    <source>
        <strain evidence="1 2">XR_2019</strain>
        <tissue evidence="1">Muscle</tissue>
    </source>
</reference>
<evidence type="ECO:0000313" key="1">
    <source>
        <dbReference type="EMBL" id="MEQ2262012.1"/>
    </source>
</evidence>
<dbReference type="Proteomes" id="UP001444071">
    <property type="component" value="Unassembled WGS sequence"/>
</dbReference>
<organism evidence="1 2">
    <name type="scientific">Xenotaenia resolanae</name>
    <dbReference type="NCBI Taxonomy" id="208358"/>
    <lineage>
        <taxon>Eukaryota</taxon>
        <taxon>Metazoa</taxon>
        <taxon>Chordata</taxon>
        <taxon>Craniata</taxon>
        <taxon>Vertebrata</taxon>
        <taxon>Euteleostomi</taxon>
        <taxon>Actinopterygii</taxon>
        <taxon>Neopterygii</taxon>
        <taxon>Teleostei</taxon>
        <taxon>Neoteleostei</taxon>
        <taxon>Acanthomorphata</taxon>
        <taxon>Ovalentaria</taxon>
        <taxon>Atherinomorphae</taxon>
        <taxon>Cyprinodontiformes</taxon>
        <taxon>Goodeidae</taxon>
        <taxon>Xenotaenia</taxon>
    </lineage>
</organism>
<comment type="caution">
    <text evidence="1">The sequence shown here is derived from an EMBL/GenBank/DDBJ whole genome shotgun (WGS) entry which is preliminary data.</text>
</comment>
<accession>A0ABV0W0J2</accession>
<gene>
    <name evidence="1" type="ORF">XENORESO_020123</name>
</gene>